<accession>A0A286GLK5</accession>
<reference evidence="2 3" key="1">
    <citation type="submission" date="2017-09" db="EMBL/GenBank/DDBJ databases">
        <authorList>
            <person name="Ehlers B."/>
            <person name="Leendertz F.H."/>
        </authorList>
    </citation>
    <scope>NUCLEOTIDE SEQUENCE [LARGE SCALE GENOMIC DNA]</scope>
    <source>
        <strain evidence="2 3">USBA 140</strain>
    </source>
</reference>
<evidence type="ECO:0000313" key="2">
    <source>
        <dbReference type="EMBL" id="SOD96066.1"/>
    </source>
</evidence>
<protein>
    <submittedName>
        <fullName evidence="2">Lysophospholipase L1</fullName>
    </submittedName>
</protein>
<evidence type="ECO:0000259" key="1">
    <source>
        <dbReference type="Pfam" id="PF13472"/>
    </source>
</evidence>
<dbReference type="InterPro" id="IPR013830">
    <property type="entry name" value="SGNH_hydro"/>
</dbReference>
<organism evidence="2 3">
    <name type="scientific">Caenispirillum bisanense</name>
    <dbReference type="NCBI Taxonomy" id="414052"/>
    <lineage>
        <taxon>Bacteria</taxon>
        <taxon>Pseudomonadati</taxon>
        <taxon>Pseudomonadota</taxon>
        <taxon>Alphaproteobacteria</taxon>
        <taxon>Rhodospirillales</taxon>
        <taxon>Novispirillaceae</taxon>
        <taxon>Caenispirillum</taxon>
    </lineage>
</organism>
<dbReference type="AlphaFoldDB" id="A0A286GLK5"/>
<evidence type="ECO:0000313" key="3">
    <source>
        <dbReference type="Proteomes" id="UP000219621"/>
    </source>
</evidence>
<dbReference type="InterPro" id="IPR051532">
    <property type="entry name" value="Ester_Hydrolysis_Enzymes"/>
</dbReference>
<feature type="domain" description="SGNH hydrolase-type esterase" evidence="1">
    <location>
        <begin position="21"/>
        <end position="208"/>
    </location>
</feature>
<dbReference type="Pfam" id="PF13472">
    <property type="entry name" value="Lipase_GDSL_2"/>
    <property type="match status" value="1"/>
</dbReference>
<dbReference type="EMBL" id="OCNJ01000005">
    <property type="protein sequence ID" value="SOD96066.1"/>
    <property type="molecule type" value="Genomic_DNA"/>
</dbReference>
<dbReference type="InterPro" id="IPR036514">
    <property type="entry name" value="SGNH_hydro_sf"/>
</dbReference>
<dbReference type="SUPFAM" id="SSF52266">
    <property type="entry name" value="SGNH hydrolase"/>
    <property type="match status" value="1"/>
</dbReference>
<name>A0A286GLK5_9PROT</name>
<proteinExistence type="predicted"/>
<dbReference type="PANTHER" id="PTHR30383:SF29">
    <property type="entry name" value="SGNH HYDROLASE-TYPE ESTERASE DOMAIN-CONTAINING PROTEIN"/>
    <property type="match status" value="1"/>
</dbReference>
<dbReference type="GO" id="GO:0016788">
    <property type="term" value="F:hydrolase activity, acting on ester bonds"/>
    <property type="evidence" value="ECO:0007669"/>
    <property type="project" value="UniProtKB-ARBA"/>
</dbReference>
<sequence length="259" mass="28537">MAQPAKKTEARNSLPMKKICFFGDGLAFGLGDADQGGWPNRLWRTESERVHDLQIYNLAVPTQTSADIAARWRREAEPRLAGVARSGLVFCFGLSDMADIDDQGIRVTLFETLAMAEKIITEAKAWRPVLWIGPAPMLRSAEPREEGGHWVAYSPARLAALNEAFGMLAAELGVPYLDLCAALGANRDYRRALIDGDGVHPTADGHAVVAEAVAAWSAWEDWFPRPRPVVKRDPNAFRPLEFRRVSSPQAEDMVATAIL</sequence>
<keyword evidence="3" id="KW-1185">Reference proteome</keyword>
<dbReference type="Gene3D" id="3.40.50.1110">
    <property type="entry name" value="SGNH hydrolase"/>
    <property type="match status" value="1"/>
</dbReference>
<gene>
    <name evidence="2" type="ORF">SAMN05421508_105139</name>
</gene>
<dbReference type="Proteomes" id="UP000219621">
    <property type="component" value="Unassembled WGS sequence"/>
</dbReference>
<dbReference type="OrthoDB" id="5196031at2"/>
<dbReference type="PANTHER" id="PTHR30383">
    <property type="entry name" value="THIOESTERASE 1/PROTEASE 1/LYSOPHOSPHOLIPASE L1"/>
    <property type="match status" value="1"/>
</dbReference>